<dbReference type="AlphaFoldDB" id="A0A4Q5N0E2"/>
<keyword evidence="1" id="KW-0808">Transferase</keyword>
<dbReference type="Pfam" id="PF13581">
    <property type="entry name" value="HATPase_c_2"/>
    <property type="match status" value="1"/>
</dbReference>
<sequence>MSSGPGGSDELCLPASRASARAARHWVMNELAAEGVFGAENQIVELLAGELVANAALHGPADGMIRVRVGRTGRVVRVAVRDSSVTVPVVRHPEPSSASGRGLELVDSLAAQWGIEHHGAEGKTVWFSVELEQS</sequence>
<proteinExistence type="predicted"/>
<keyword evidence="1" id="KW-0418">Kinase</keyword>
<protein>
    <submittedName>
        <fullName evidence="3">ATP-binding protein</fullName>
    </submittedName>
</protein>
<dbReference type="PANTHER" id="PTHR35526:SF3">
    <property type="entry name" value="ANTI-SIGMA-F FACTOR RSBW"/>
    <property type="match status" value="1"/>
</dbReference>
<keyword evidence="1" id="KW-0723">Serine/threonine-protein kinase</keyword>
<accession>A0A4Q5N0E2</accession>
<dbReference type="OrthoDB" id="4251531at2"/>
<dbReference type="CDD" id="cd16936">
    <property type="entry name" value="HATPase_RsbW-like"/>
    <property type="match status" value="1"/>
</dbReference>
<dbReference type="InterPro" id="IPR050267">
    <property type="entry name" value="Anti-sigma-factor_SerPK"/>
</dbReference>
<feature type="domain" description="Histidine kinase/HSP90-like ATPase" evidence="2">
    <location>
        <begin position="13"/>
        <end position="128"/>
    </location>
</feature>
<dbReference type="SUPFAM" id="SSF55874">
    <property type="entry name" value="ATPase domain of HSP90 chaperone/DNA topoisomerase II/histidine kinase"/>
    <property type="match status" value="1"/>
</dbReference>
<dbReference type="GO" id="GO:0005524">
    <property type="term" value="F:ATP binding"/>
    <property type="evidence" value="ECO:0007669"/>
    <property type="project" value="UniProtKB-KW"/>
</dbReference>
<dbReference type="InterPro" id="IPR036890">
    <property type="entry name" value="HATPase_C_sf"/>
</dbReference>
<dbReference type="Proteomes" id="UP000293764">
    <property type="component" value="Unassembled WGS sequence"/>
</dbReference>
<evidence type="ECO:0000256" key="1">
    <source>
        <dbReference type="ARBA" id="ARBA00022527"/>
    </source>
</evidence>
<dbReference type="GO" id="GO:0004674">
    <property type="term" value="F:protein serine/threonine kinase activity"/>
    <property type="evidence" value="ECO:0007669"/>
    <property type="project" value="UniProtKB-KW"/>
</dbReference>
<dbReference type="Gene3D" id="3.30.565.10">
    <property type="entry name" value="Histidine kinase-like ATPase, C-terminal domain"/>
    <property type="match status" value="1"/>
</dbReference>
<dbReference type="PANTHER" id="PTHR35526">
    <property type="entry name" value="ANTI-SIGMA-F FACTOR RSBW-RELATED"/>
    <property type="match status" value="1"/>
</dbReference>
<dbReference type="InterPro" id="IPR003594">
    <property type="entry name" value="HATPase_dom"/>
</dbReference>
<keyword evidence="4" id="KW-1185">Reference proteome</keyword>
<dbReference type="RefSeq" id="WP_130102163.1">
    <property type="nucleotide sequence ID" value="NZ_SDWW01000015.1"/>
</dbReference>
<organism evidence="3 4">
    <name type="scientific">Pengzhenrongella frigida</name>
    <dbReference type="NCBI Taxonomy" id="1259133"/>
    <lineage>
        <taxon>Bacteria</taxon>
        <taxon>Bacillati</taxon>
        <taxon>Actinomycetota</taxon>
        <taxon>Actinomycetes</taxon>
        <taxon>Micrococcales</taxon>
        <taxon>Pengzhenrongella</taxon>
    </lineage>
</organism>
<name>A0A4Q5N0E2_9MICO</name>
<reference evidence="3 4" key="1">
    <citation type="submission" date="2019-01" db="EMBL/GenBank/DDBJ databases">
        <title>Novel species of Cellulomonas.</title>
        <authorList>
            <person name="Liu Q."/>
            <person name="Xin Y.-H."/>
        </authorList>
    </citation>
    <scope>NUCLEOTIDE SEQUENCE [LARGE SCALE GENOMIC DNA]</scope>
    <source>
        <strain evidence="3 4">HLT2-17</strain>
    </source>
</reference>
<evidence type="ECO:0000313" key="4">
    <source>
        <dbReference type="Proteomes" id="UP000293764"/>
    </source>
</evidence>
<evidence type="ECO:0000313" key="3">
    <source>
        <dbReference type="EMBL" id="RYV51528.1"/>
    </source>
</evidence>
<gene>
    <name evidence="3" type="ORF">EUA98_08055</name>
</gene>
<keyword evidence="3" id="KW-0067">ATP-binding</keyword>
<evidence type="ECO:0000259" key="2">
    <source>
        <dbReference type="Pfam" id="PF13581"/>
    </source>
</evidence>
<dbReference type="EMBL" id="SDWW01000015">
    <property type="protein sequence ID" value="RYV51528.1"/>
    <property type="molecule type" value="Genomic_DNA"/>
</dbReference>
<keyword evidence="3" id="KW-0547">Nucleotide-binding</keyword>
<comment type="caution">
    <text evidence="3">The sequence shown here is derived from an EMBL/GenBank/DDBJ whole genome shotgun (WGS) entry which is preliminary data.</text>
</comment>